<protein>
    <recommendedName>
        <fullName evidence="8">Vesicle transport protein</fullName>
    </recommendedName>
</protein>
<feature type="transmembrane region" description="Helical" evidence="8">
    <location>
        <begin position="62"/>
        <end position="85"/>
    </location>
</feature>
<evidence type="ECO:0000256" key="4">
    <source>
        <dbReference type="ARBA" id="ARBA00022927"/>
    </source>
</evidence>
<dbReference type="PANTHER" id="PTHR23137">
    <property type="entry name" value="VESICLE TRANSPORT PROTEIN-RELATED"/>
    <property type="match status" value="1"/>
</dbReference>
<evidence type="ECO:0000256" key="9">
    <source>
        <dbReference type="SAM" id="Coils"/>
    </source>
</evidence>
<dbReference type="GO" id="GO:0005737">
    <property type="term" value="C:cytoplasm"/>
    <property type="evidence" value="ECO:0007669"/>
    <property type="project" value="UniProtKB-ARBA"/>
</dbReference>
<dbReference type="PANTHER" id="PTHR23137:SF6">
    <property type="entry name" value="VESICLE TRANSPORT PROTEIN"/>
    <property type="match status" value="1"/>
</dbReference>
<dbReference type="InterPro" id="IPR007305">
    <property type="entry name" value="Vesicle_transpt_Got1/SFT2"/>
</dbReference>
<feature type="transmembrane region" description="Helical" evidence="8">
    <location>
        <begin position="124"/>
        <end position="144"/>
    </location>
</feature>
<dbReference type="SUPFAM" id="SSF103473">
    <property type="entry name" value="MFS general substrate transporter"/>
    <property type="match status" value="1"/>
</dbReference>
<keyword evidence="5 8" id="KW-1133">Transmembrane helix</keyword>
<dbReference type="Pfam" id="PF04178">
    <property type="entry name" value="Got1"/>
    <property type="match status" value="1"/>
</dbReference>
<dbReference type="EMBL" id="HBIB01032529">
    <property type="protein sequence ID" value="CAE0258803.1"/>
    <property type="molecule type" value="Transcribed_RNA"/>
</dbReference>
<proteinExistence type="inferred from homology"/>
<keyword evidence="4 8" id="KW-0653">Protein transport</keyword>
<keyword evidence="9" id="KW-0175">Coiled coil</keyword>
<gene>
    <name evidence="10" type="ORF">PBIL07802_LOCUS21068</name>
    <name evidence="11" type="ORF">PBIL07802_LOCUS21069</name>
</gene>
<evidence type="ECO:0000256" key="3">
    <source>
        <dbReference type="ARBA" id="ARBA00022692"/>
    </source>
</evidence>
<accession>A0A7S3DIC6</accession>
<feature type="transmembrane region" description="Helical" evidence="8">
    <location>
        <begin position="91"/>
        <end position="112"/>
    </location>
</feature>
<evidence type="ECO:0000256" key="1">
    <source>
        <dbReference type="ARBA" id="ARBA00004141"/>
    </source>
</evidence>
<evidence type="ECO:0000313" key="10">
    <source>
        <dbReference type="EMBL" id="CAE0258802.1"/>
    </source>
</evidence>
<dbReference type="AlphaFoldDB" id="A0A7S3DIC6"/>
<name>A0A7S3DIC6_9EUKA</name>
<dbReference type="GO" id="GO:0015031">
    <property type="term" value="P:protein transport"/>
    <property type="evidence" value="ECO:0007669"/>
    <property type="project" value="UniProtKB-KW"/>
</dbReference>
<organism evidence="10">
    <name type="scientific">Palpitomonas bilix</name>
    <dbReference type="NCBI Taxonomy" id="652834"/>
    <lineage>
        <taxon>Eukaryota</taxon>
        <taxon>Eukaryota incertae sedis</taxon>
    </lineage>
</organism>
<evidence type="ECO:0000256" key="8">
    <source>
        <dbReference type="RuleBase" id="RU363111"/>
    </source>
</evidence>
<evidence type="ECO:0000313" key="11">
    <source>
        <dbReference type="EMBL" id="CAE0258803.1"/>
    </source>
</evidence>
<feature type="transmembrane region" description="Helical" evidence="8">
    <location>
        <begin position="150"/>
        <end position="171"/>
    </location>
</feature>
<evidence type="ECO:0000256" key="7">
    <source>
        <dbReference type="ARBA" id="ARBA00025800"/>
    </source>
</evidence>
<dbReference type="GO" id="GO:0016192">
    <property type="term" value="P:vesicle-mediated transport"/>
    <property type="evidence" value="ECO:0007669"/>
    <property type="project" value="InterPro"/>
</dbReference>
<evidence type="ECO:0000256" key="5">
    <source>
        <dbReference type="ARBA" id="ARBA00022989"/>
    </source>
</evidence>
<evidence type="ECO:0000256" key="6">
    <source>
        <dbReference type="ARBA" id="ARBA00023136"/>
    </source>
</evidence>
<dbReference type="GO" id="GO:0012505">
    <property type="term" value="C:endomembrane system"/>
    <property type="evidence" value="ECO:0007669"/>
    <property type="project" value="UniProtKB-ARBA"/>
</dbReference>
<dbReference type="InterPro" id="IPR011691">
    <property type="entry name" value="Vesicle_transpt_SFT2"/>
</dbReference>
<keyword evidence="6 8" id="KW-0472">Membrane</keyword>
<dbReference type="InterPro" id="IPR036259">
    <property type="entry name" value="MFS_trans_sf"/>
</dbReference>
<keyword evidence="2 8" id="KW-0813">Transport</keyword>
<keyword evidence="3 8" id="KW-0812">Transmembrane</keyword>
<dbReference type="GO" id="GO:0016020">
    <property type="term" value="C:membrane"/>
    <property type="evidence" value="ECO:0007669"/>
    <property type="project" value="UniProtKB-SubCell"/>
</dbReference>
<comment type="similarity">
    <text evidence="7 8">Belongs to the SFT2 family.</text>
</comment>
<comment type="subcellular location">
    <subcellularLocation>
        <location evidence="1 8">Membrane</location>
        <topology evidence="1 8">Multi-pass membrane protein</topology>
    </subcellularLocation>
</comment>
<feature type="coiled-coil region" evidence="9">
    <location>
        <begin position="10"/>
        <end position="37"/>
    </location>
</feature>
<sequence>MPSLAATAAKEAVKDKVKKVKDLLKRNKNNNDEDEEEGLLSGARATAKEMCSLSLKNRIRGFAICALVGLVCGFISVWTVPMIIVNPASFATVYTIANLSLLGGTFFIVGPLRQLKAMCKPKRAVASIMYIVSLIVTIIMAVVVKSWIGALVAIVVQFFAVVWYIASYVPYGRECLKSCFKGSASSAFQMLE</sequence>
<reference evidence="10" key="1">
    <citation type="submission" date="2021-01" db="EMBL/GenBank/DDBJ databases">
        <authorList>
            <person name="Corre E."/>
            <person name="Pelletier E."/>
            <person name="Niang G."/>
            <person name="Scheremetjew M."/>
            <person name="Finn R."/>
            <person name="Kale V."/>
            <person name="Holt S."/>
            <person name="Cochrane G."/>
            <person name="Meng A."/>
            <person name="Brown T."/>
            <person name="Cohen L."/>
        </authorList>
    </citation>
    <scope>NUCLEOTIDE SEQUENCE</scope>
    <source>
        <strain evidence="10">NIES-2562</strain>
    </source>
</reference>
<evidence type="ECO:0000256" key="2">
    <source>
        <dbReference type="ARBA" id="ARBA00022448"/>
    </source>
</evidence>
<dbReference type="EMBL" id="HBIB01032528">
    <property type="protein sequence ID" value="CAE0258802.1"/>
    <property type="molecule type" value="Transcribed_RNA"/>
</dbReference>
<comment type="function">
    <text evidence="8">May be involved in fusion of retrograde transport vesicles derived from an endocytic compartment with the Golgi complex.</text>
</comment>